<dbReference type="InterPro" id="IPR016205">
    <property type="entry name" value="Glycerol_DH"/>
</dbReference>
<feature type="domain" description="Alcohol dehydrogenase iron-type/glycerol dehydrogenase GldA" evidence="12">
    <location>
        <begin position="8"/>
        <end position="156"/>
    </location>
</feature>
<accession>A0A3D8P5C3</accession>
<evidence type="ECO:0000256" key="5">
    <source>
        <dbReference type="ARBA" id="ARBA00037918"/>
    </source>
</evidence>
<dbReference type="AlphaFoldDB" id="A0A3D8P5C3"/>
<dbReference type="Pfam" id="PF00465">
    <property type="entry name" value="Fe-ADH"/>
    <property type="match status" value="1"/>
</dbReference>
<dbReference type="RefSeq" id="WP_115792406.1">
    <property type="nucleotide sequence ID" value="NZ_QSLN01000004.1"/>
</dbReference>
<evidence type="ECO:0000313" key="13">
    <source>
        <dbReference type="EMBL" id="RDV83647.1"/>
    </source>
</evidence>
<dbReference type="EC" id="1.1.1.6" evidence="6"/>
<feature type="binding site" evidence="9">
    <location>
        <position position="273"/>
    </location>
    <ligand>
        <name>glycerol</name>
        <dbReference type="ChEBI" id="CHEBI:17754"/>
    </ligand>
</feature>
<dbReference type="InterPro" id="IPR018211">
    <property type="entry name" value="ADH_Fe_CS"/>
</dbReference>
<dbReference type="PANTHER" id="PTHR43616">
    <property type="entry name" value="GLYCEROL DEHYDROGENASE"/>
    <property type="match status" value="1"/>
</dbReference>
<organism evidence="13 14">
    <name type="scientific">Ammonifex thiophilus</name>
    <dbReference type="NCBI Taxonomy" id="444093"/>
    <lineage>
        <taxon>Bacteria</taxon>
        <taxon>Bacillati</taxon>
        <taxon>Bacillota</taxon>
        <taxon>Clostridia</taxon>
        <taxon>Thermoanaerobacterales</taxon>
        <taxon>Thermoanaerobacteraceae</taxon>
        <taxon>Ammonifex</taxon>
    </lineage>
</organism>
<dbReference type="PANTHER" id="PTHR43616:SF5">
    <property type="entry name" value="GLYCEROL DEHYDROGENASE 1"/>
    <property type="match status" value="1"/>
</dbReference>
<dbReference type="PIRSF" id="PIRSF000112">
    <property type="entry name" value="Glycerol_dehydrogenase"/>
    <property type="match status" value="1"/>
</dbReference>
<dbReference type="EMBL" id="QSLN01000004">
    <property type="protein sequence ID" value="RDV83647.1"/>
    <property type="molecule type" value="Genomic_DNA"/>
</dbReference>
<evidence type="ECO:0000256" key="7">
    <source>
        <dbReference type="ARBA" id="ARBA00040132"/>
    </source>
</evidence>
<feature type="binding site" evidence="10">
    <location>
        <position position="123"/>
    </location>
    <ligand>
        <name>glycerol</name>
        <dbReference type="ChEBI" id="CHEBI:17754"/>
    </ligand>
</feature>
<comment type="similarity">
    <text evidence="1">Belongs to the iron-containing alcohol dehydrogenase family.</text>
</comment>
<sequence>MLRKLIAPARYVQGANALQALGEEIKALKLGTRVFTLADRRVLEIVQSKIEQALQAAGIEGSFAEFRGECSKQEIMRLKELAEKEGADVILGAGGGKALDTAKAVAYYAHKPVVIVPTIASTDAPCSALSVIYTEQGIFEEYLVLPRNPDLVLVDTAIIARAPVRFLVAGMGDALATWFEARACAESRAKNLPGGDSTLAALNLAQLCYETLLEDGYQACLAVERQVVTPAVERVVEANILLSGLGFESSGLAAAHAVHNALTTLEETHAYYHGEKVAFGTLVQLVLEGRPLGEIEEVLEFAVSVGLPVTLADIGLGEVSEEKLRKVAEAAVRPGETIHNEPFPVTAEDVLAAIIGADALGKDFKGF</sequence>
<dbReference type="Gene3D" id="3.40.50.1970">
    <property type="match status" value="1"/>
</dbReference>
<evidence type="ECO:0000256" key="8">
    <source>
        <dbReference type="ARBA" id="ARBA00049006"/>
    </source>
</evidence>
<feature type="binding site" evidence="9">
    <location>
        <position position="173"/>
    </location>
    <ligand>
        <name>glycerol</name>
        <dbReference type="ChEBI" id="CHEBI:17754"/>
    </ligand>
</feature>
<keyword evidence="14" id="KW-1185">Reference proteome</keyword>
<dbReference type="CDD" id="cd08170">
    <property type="entry name" value="GlyDH"/>
    <property type="match status" value="1"/>
</dbReference>
<comment type="catalytic activity">
    <reaction evidence="8">
        <text>glycerol + NAD(+) = dihydroxyacetone + NADH + H(+)</text>
        <dbReference type="Rhea" id="RHEA:13769"/>
        <dbReference type="ChEBI" id="CHEBI:15378"/>
        <dbReference type="ChEBI" id="CHEBI:16016"/>
        <dbReference type="ChEBI" id="CHEBI:17754"/>
        <dbReference type="ChEBI" id="CHEBI:57540"/>
        <dbReference type="ChEBI" id="CHEBI:57945"/>
        <dbReference type="EC" id="1.1.1.6"/>
    </reaction>
</comment>
<feature type="binding site" evidence="11">
    <location>
        <begin position="96"/>
        <end position="100"/>
    </location>
    <ligand>
        <name>NAD(+)</name>
        <dbReference type="ChEBI" id="CHEBI:57540"/>
    </ligand>
</feature>
<evidence type="ECO:0000256" key="10">
    <source>
        <dbReference type="PIRSR" id="PIRSR000112-2"/>
    </source>
</evidence>
<comment type="caution">
    <text evidence="13">The sequence shown here is derived from an EMBL/GenBank/DDBJ whole genome shotgun (WGS) entry which is preliminary data.</text>
</comment>
<evidence type="ECO:0000256" key="1">
    <source>
        <dbReference type="ARBA" id="ARBA00007358"/>
    </source>
</evidence>
<evidence type="ECO:0000256" key="3">
    <source>
        <dbReference type="ARBA" id="ARBA00023002"/>
    </source>
</evidence>
<dbReference type="InterPro" id="IPR001670">
    <property type="entry name" value="ADH_Fe/GldA"/>
</dbReference>
<reference evidence="13 14" key="1">
    <citation type="submission" date="2018-08" db="EMBL/GenBank/DDBJ databases">
        <title>Form III RuBisCO-mediated autotrophy in Thermodesulfobium bacteria.</title>
        <authorList>
            <person name="Toshchakov S.V."/>
            <person name="Kublanov I.V."/>
            <person name="Frolov E."/>
            <person name="Bonch-Osmolovskaya E.A."/>
            <person name="Tourova T.P."/>
            <person name="Chernych N.A."/>
            <person name="Lebedinsky A.V."/>
        </authorList>
    </citation>
    <scope>NUCLEOTIDE SEQUENCE [LARGE SCALE GENOMIC DNA]</scope>
    <source>
        <strain evidence="13 14">SR</strain>
    </source>
</reference>
<feature type="binding site" evidence="11">
    <location>
        <position position="133"/>
    </location>
    <ligand>
        <name>NAD(+)</name>
        <dbReference type="ChEBI" id="CHEBI:57540"/>
    </ligand>
</feature>
<feature type="binding site" evidence="11">
    <location>
        <position position="129"/>
    </location>
    <ligand>
        <name>NAD(+)</name>
        <dbReference type="ChEBI" id="CHEBI:57540"/>
    </ligand>
</feature>
<feature type="binding site" evidence="11">
    <location>
        <begin position="118"/>
        <end position="121"/>
    </location>
    <ligand>
        <name>NAD(+)</name>
        <dbReference type="ChEBI" id="CHEBI:57540"/>
    </ligand>
</feature>
<evidence type="ECO:0000259" key="12">
    <source>
        <dbReference type="Pfam" id="PF00465"/>
    </source>
</evidence>
<protein>
    <recommendedName>
        <fullName evidence="7">Glycerol dehydrogenase</fullName>
        <ecNumber evidence="6">1.1.1.6</ecNumber>
    </recommendedName>
</protein>
<evidence type="ECO:0000256" key="6">
    <source>
        <dbReference type="ARBA" id="ARBA00039147"/>
    </source>
</evidence>
<dbReference type="NCBIfam" id="NF006941">
    <property type="entry name" value="PRK09423.1"/>
    <property type="match status" value="1"/>
</dbReference>
<dbReference type="Proteomes" id="UP000256329">
    <property type="component" value="Unassembled WGS sequence"/>
</dbReference>
<evidence type="ECO:0000256" key="11">
    <source>
        <dbReference type="PIRSR" id="PIRSR000112-3"/>
    </source>
</evidence>
<feature type="binding site" evidence="11">
    <location>
        <position position="127"/>
    </location>
    <ligand>
        <name>NAD(+)</name>
        <dbReference type="ChEBI" id="CHEBI:57540"/>
    </ligand>
</feature>
<evidence type="ECO:0000256" key="4">
    <source>
        <dbReference type="ARBA" id="ARBA00023027"/>
    </source>
</evidence>
<dbReference type="GO" id="GO:0005829">
    <property type="term" value="C:cytosol"/>
    <property type="evidence" value="ECO:0007669"/>
    <property type="project" value="TreeGrafter"/>
</dbReference>
<keyword evidence="3" id="KW-0560">Oxidoreductase</keyword>
<keyword evidence="4 11" id="KW-0520">NAD</keyword>
<keyword evidence="2 9" id="KW-0479">Metal-binding</keyword>
<dbReference type="PROSITE" id="PS00913">
    <property type="entry name" value="ADH_IRON_1"/>
    <property type="match status" value="1"/>
</dbReference>
<proteinExistence type="inferred from homology"/>
<dbReference type="PROSITE" id="PS00060">
    <property type="entry name" value="ADH_IRON_2"/>
    <property type="match status" value="1"/>
</dbReference>
<evidence type="ECO:0000313" key="14">
    <source>
        <dbReference type="Proteomes" id="UP000256329"/>
    </source>
</evidence>
<feature type="binding site" evidence="9">
    <location>
        <position position="256"/>
    </location>
    <ligand>
        <name>glycerol</name>
        <dbReference type="ChEBI" id="CHEBI:17754"/>
    </ligand>
</feature>
<keyword evidence="9" id="KW-0862">Zinc</keyword>
<name>A0A3D8P5C3_9THEO</name>
<evidence type="ECO:0000256" key="2">
    <source>
        <dbReference type="ARBA" id="ARBA00022723"/>
    </source>
</evidence>
<dbReference type="Gene3D" id="1.20.1090.10">
    <property type="entry name" value="Dehydroquinate synthase-like - alpha domain"/>
    <property type="match status" value="1"/>
</dbReference>
<comment type="pathway">
    <text evidence="5">Polyol metabolism; glycerol fermentation; glycerone phosphate from glycerol (oxidative route): step 1/2.</text>
</comment>
<comment type="cofactor">
    <cofactor evidence="9">
        <name>Zn(2+)</name>
        <dbReference type="ChEBI" id="CHEBI:29105"/>
    </cofactor>
    <text evidence="9">Binds 1 zinc ion per subunit.</text>
</comment>
<dbReference type="GO" id="GO:0008888">
    <property type="term" value="F:glycerol dehydrogenase (NAD+) activity"/>
    <property type="evidence" value="ECO:0007669"/>
    <property type="project" value="UniProtKB-EC"/>
</dbReference>
<evidence type="ECO:0000256" key="9">
    <source>
        <dbReference type="PIRSR" id="PIRSR000112-1"/>
    </source>
</evidence>
<dbReference type="GO" id="GO:0046872">
    <property type="term" value="F:metal ion binding"/>
    <property type="evidence" value="ECO:0007669"/>
    <property type="project" value="UniProtKB-KW"/>
</dbReference>
<gene>
    <name evidence="13" type="ORF">DXX99_04945</name>
</gene>
<dbReference type="SUPFAM" id="SSF56796">
    <property type="entry name" value="Dehydroquinate synthase-like"/>
    <property type="match status" value="1"/>
</dbReference>
<dbReference type="OrthoDB" id="5198708at2"/>